<dbReference type="InterPro" id="IPR039425">
    <property type="entry name" value="RNA_pol_sigma-70-like"/>
</dbReference>
<dbReference type="InterPro" id="IPR007627">
    <property type="entry name" value="RNA_pol_sigma70_r2"/>
</dbReference>
<reference evidence="8 9" key="1">
    <citation type="submission" date="2019-03" db="EMBL/GenBank/DDBJ databases">
        <title>Genomic analyses of the natural microbiome of Caenorhabditis elegans.</title>
        <authorList>
            <person name="Samuel B."/>
        </authorList>
    </citation>
    <scope>NUCLEOTIDE SEQUENCE [LARGE SCALE GENOMIC DNA]</scope>
    <source>
        <strain evidence="8 9">JUb65</strain>
    </source>
</reference>
<dbReference type="Pfam" id="PF08281">
    <property type="entry name" value="Sigma70_r4_2"/>
    <property type="match status" value="1"/>
</dbReference>
<protein>
    <submittedName>
        <fullName evidence="8">RNA polymerase sigma-70 factor (ECF subfamily)</fullName>
    </submittedName>
</protein>
<feature type="domain" description="RNA polymerase sigma-70 region 2" evidence="6">
    <location>
        <begin position="27"/>
        <end position="82"/>
    </location>
</feature>
<dbReference type="OrthoDB" id="5243766at2"/>
<organism evidence="8 9">
    <name type="scientific">Curtobacterium flaccumfaciens</name>
    <dbReference type="NCBI Taxonomy" id="2035"/>
    <lineage>
        <taxon>Bacteria</taxon>
        <taxon>Bacillati</taxon>
        <taxon>Actinomycetota</taxon>
        <taxon>Actinomycetes</taxon>
        <taxon>Micrococcales</taxon>
        <taxon>Microbacteriaceae</taxon>
        <taxon>Curtobacterium</taxon>
    </lineage>
</organism>
<dbReference type="GO" id="GO:0016987">
    <property type="term" value="F:sigma factor activity"/>
    <property type="evidence" value="ECO:0007669"/>
    <property type="project" value="UniProtKB-KW"/>
</dbReference>
<dbReference type="NCBIfam" id="TIGR02937">
    <property type="entry name" value="sigma70-ECF"/>
    <property type="match status" value="1"/>
</dbReference>
<dbReference type="PANTHER" id="PTHR43133:SF8">
    <property type="entry name" value="RNA POLYMERASE SIGMA FACTOR HI_1459-RELATED"/>
    <property type="match status" value="1"/>
</dbReference>
<evidence type="ECO:0000256" key="5">
    <source>
        <dbReference type="ARBA" id="ARBA00023163"/>
    </source>
</evidence>
<evidence type="ECO:0000313" key="9">
    <source>
        <dbReference type="Proteomes" id="UP000295764"/>
    </source>
</evidence>
<keyword evidence="3" id="KW-0731">Sigma factor</keyword>
<comment type="similarity">
    <text evidence="1">Belongs to the sigma-70 factor family. ECF subfamily.</text>
</comment>
<dbReference type="InterPro" id="IPR013249">
    <property type="entry name" value="RNA_pol_sigma70_r4_t2"/>
</dbReference>
<accession>A0A4R6DC11</accession>
<dbReference type="EMBL" id="SNVW01000015">
    <property type="protein sequence ID" value="TDN41860.1"/>
    <property type="molecule type" value="Genomic_DNA"/>
</dbReference>
<evidence type="ECO:0000313" key="8">
    <source>
        <dbReference type="EMBL" id="TDN41860.1"/>
    </source>
</evidence>
<comment type="caution">
    <text evidence="8">The sequence shown here is derived from an EMBL/GenBank/DDBJ whole genome shotgun (WGS) entry which is preliminary data.</text>
</comment>
<dbReference type="Pfam" id="PF04542">
    <property type="entry name" value="Sigma70_r2"/>
    <property type="match status" value="1"/>
</dbReference>
<gene>
    <name evidence="8" type="ORF">EDF64_11549</name>
</gene>
<evidence type="ECO:0000256" key="3">
    <source>
        <dbReference type="ARBA" id="ARBA00023082"/>
    </source>
</evidence>
<dbReference type="InterPro" id="IPR014284">
    <property type="entry name" value="RNA_pol_sigma-70_dom"/>
</dbReference>
<dbReference type="Gene3D" id="1.10.10.10">
    <property type="entry name" value="Winged helix-like DNA-binding domain superfamily/Winged helix DNA-binding domain"/>
    <property type="match status" value="1"/>
</dbReference>
<sequence length="186" mass="20287">MNEQTEADEALTRRLATGDRTALADAFDRFAPTLTRCAWAQSDSRHDVEEVVQDTFLTLWQRAAGIHLATSALLPWLLAVCREHVLMEPGSADGHASGTAECPGDEVPEGVAAHPDADEARGRLRWIRDDIAALAPTDRRLCELIVLEGHSYAEAAQILGLSVGAGAQRVSRSRARLQKAVMRDEH</sequence>
<evidence type="ECO:0000256" key="4">
    <source>
        <dbReference type="ARBA" id="ARBA00023125"/>
    </source>
</evidence>
<proteinExistence type="inferred from homology"/>
<evidence type="ECO:0000259" key="6">
    <source>
        <dbReference type="Pfam" id="PF04542"/>
    </source>
</evidence>
<keyword evidence="2" id="KW-0805">Transcription regulation</keyword>
<keyword evidence="4" id="KW-0238">DNA-binding</keyword>
<dbReference type="GO" id="GO:0003677">
    <property type="term" value="F:DNA binding"/>
    <property type="evidence" value="ECO:0007669"/>
    <property type="project" value="UniProtKB-KW"/>
</dbReference>
<dbReference type="InterPro" id="IPR036388">
    <property type="entry name" value="WH-like_DNA-bd_sf"/>
</dbReference>
<keyword evidence="5" id="KW-0804">Transcription</keyword>
<dbReference type="AlphaFoldDB" id="A0A4R6DC11"/>
<dbReference type="SUPFAM" id="SSF88946">
    <property type="entry name" value="Sigma2 domain of RNA polymerase sigma factors"/>
    <property type="match status" value="1"/>
</dbReference>
<dbReference type="SUPFAM" id="SSF88659">
    <property type="entry name" value="Sigma3 and sigma4 domains of RNA polymerase sigma factors"/>
    <property type="match status" value="1"/>
</dbReference>
<dbReference type="GO" id="GO:0006352">
    <property type="term" value="P:DNA-templated transcription initiation"/>
    <property type="evidence" value="ECO:0007669"/>
    <property type="project" value="InterPro"/>
</dbReference>
<dbReference type="RefSeq" id="WP_133521090.1">
    <property type="nucleotide sequence ID" value="NZ_SNVW01000015.1"/>
</dbReference>
<dbReference type="InterPro" id="IPR013324">
    <property type="entry name" value="RNA_pol_sigma_r3/r4-like"/>
</dbReference>
<dbReference type="InterPro" id="IPR013325">
    <property type="entry name" value="RNA_pol_sigma_r2"/>
</dbReference>
<evidence type="ECO:0000256" key="2">
    <source>
        <dbReference type="ARBA" id="ARBA00023015"/>
    </source>
</evidence>
<evidence type="ECO:0000256" key="1">
    <source>
        <dbReference type="ARBA" id="ARBA00010641"/>
    </source>
</evidence>
<dbReference type="Proteomes" id="UP000295764">
    <property type="component" value="Unassembled WGS sequence"/>
</dbReference>
<dbReference type="Gene3D" id="1.10.1740.10">
    <property type="match status" value="1"/>
</dbReference>
<evidence type="ECO:0000259" key="7">
    <source>
        <dbReference type="Pfam" id="PF08281"/>
    </source>
</evidence>
<name>A0A4R6DC11_9MICO</name>
<feature type="domain" description="RNA polymerase sigma factor 70 region 4 type 2" evidence="7">
    <location>
        <begin position="127"/>
        <end position="177"/>
    </location>
</feature>
<dbReference type="PANTHER" id="PTHR43133">
    <property type="entry name" value="RNA POLYMERASE ECF-TYPE SIGMA FACTO"/>
    <property type="match status" value="1"/>
</dbReference>